<keyword evidence="2" id="KW-0812">Transmembrane</keyword>
<evidence type="ECO:0000256" key="1">
    <source>
        <dbReference type="SAM" id="MobiDB-lite"/>
    </source>
</evidence>
<dbReference type="AlphaFoldDB" id="A0AAV4ENZ9"/>
<feature type="compositionally biased region" description="Polar residues" evidence="1">
    <location>
        <begin position="671"/>
        <end position="702"/>
    </location>
</feature>
<name>A0AAV4ENZ9_9GAST</name>
<feature type="region of interest" description="Disordered" evidence="1">
    <location>
        <begin position="671"/>
        <end position="799"/>
    </location>
</feature>
<evidence type="ECO:0000313" key="3">
    <source>
        <dbReference type="EMBL" id="GFR62178.1"/>
    </source>
</evidence>
<evidence type="ECO:0000256" key="2">
    <source>
        <dbReference type="SAM" id="Phobius"/>
    </source>
</evidence>
<feature type="region of interest" description="Disordered" evidence="1">
    <location>
        <begin position="326"/>
        <end position="347"/>
    </location>
</feature>
<feature type="compositionally biased region" description="Low complexity" evidence="1">
    <location>
        <begin position="103"/>
        <end position="113"/>
    </location>
</feature>
<feature type="region of interest" description="Disordered" evidence="1">
    <location>
        <begin position="156"/>
        <end position="229"/>
    </location>
</feature>
<feature type="compositionally biased region" description="Polar residues" evidence="1">
    <location>
        <begin position="328"/>
        <end position="341"/>
    </location>
</feature>
<feature type="region of interest" description="Disordered" evidence="1">
    <location>
        <begin position="428"/>
        <end position="491"/>
    </location>
</feature>
<keyword evidence="2" id="KW-1133">Transmembrane helix</keyword>
<feature type="compositionally biased region" description="Basic and acidic residues" evidence="1">
    <location>
        <begin position="457"/>
        <end position="491"/>
    </location>
</feature>
<dbReference type="EMBL" id="BMAT01010875">
    <property type="protein sequence ID" value="GFR62178.1"/>
    <property type="molecule type" value="Genomic_DNA"/>
</dbReference>
<proteinExistence type="predicted"/>
<feature type="compositionally biased region" description="Low complexity" evidence="1">
    <location>
        <begin position="247"/>
        <end position="262"/>
    </location>
</feature>
<keyword evidence="4" id="KW-1185">Reference proteome</keyword>
<dbReference type="Proteomes" id="UP000762676">
    <property type="component" value="Unassembled WGS sequence"/>
</dbReference>
<feature type="region of interest" description="Disordered" evidence="1">
    <location>
        <begin position="247"/>
        <end position="286"/>
    </location>
</feature>
<feature type="compositionally biased region" description="Low complexity" evidence="1">
    <location>
        <begin position="786"/>
        <end position="798"/>
    </location>
</feature>
<reference evidence="3 4" key="1">
    <citation type="journal article" date="2021" name="Elife">
        <title>Chloroplast acquisition without the gene transfer in kleptoplastic sea slugs, Plakobranchus ocellatus.</title>
        <authorList>
            <person name="Maeda T."/>
            <person name="Takahashi S."/>
            <person name="Yoshida T."/>
            <person name="Shimamura S."/>
            <person name="Takaki Y."/>
            <person name="Nagai Y."/>
            <person name="Toyoda A."/>
            <person name="Suzuki Y."/>
            <person name="Arimoto A."/>
            <person name="Ishii H."/>
            <person name="Satoh N."/>
            <person name="Nishiyama T."/>
            <person name="Hasebe M."/>
            <person name="Maruyama T."/>
            <person name="Minagawa J."/>
            <person name="Obokata J."/>
            <person name="Shigenobu S."/>
        </authorList>
    </citation>
    <scope>NUCLEOTIDE SEQUENCE [LARGE SCALE GENOMIC DNA]</scope>
</reference>
<feature type="region of interest" description="Disordered" evidence="1">
    <location>
        <begin position="604"/>
        <end position="630"/>
    </location>
</feature>
<feature type="compositionally biased region" description="Basic and acidic residues" evidence="1">
    <location>
        <begin position="718"/>
        <end position="741"/>
    </location>
</feature>
<accession>A0AAV4ENZ9</accession>
<feature type="region of interest" description="Disordered" evidence="1">
    <location>
        <begin position="89"/>
        <end position="140"/>
    </location>
</feature>
<gene>
    <name evidence="3" type="ORF">ElyMa_005448700</name>
</gene>
<feature type="compositionally biased region" description="Polar residues" evidence="1">
    <location>
        <begin position="195"/>
        <end position="227"/>
    </location>
</feature>
<feature type="transmembrane region" description="Helical" evidence="2">
    <location>
        <begin position="45"/>
        <end position="70"/>
    </location>
</feature>
<evidence type="ECO:0000313" key="4">
    <source>
        <dbReference type="Proteomes" id="UP000762676"/>
    </source>
</evidence>
<keyword evidence="2" id="KW-0472">Membrane</keyword>
<sequence>MLEFVICACNTQHICKSLQTTVAPTKAGPAPKPVVNDESDDDSDVVVIILAVFVGFLFIVVVIIILLAVLTCTGRISWKKAGETNRFYQESMGSGPRRPYNGSQSSSSFAASAGEMRPPLPRRNRNDTVSSERATPAGRAGYTNKAFSDILSMQPGHVSADVDNETGRSRSLSVEDTRKVGSDRYTPSPHALQGTELSASQVSTLSSCDTSGLSDNSSRPGNNSNREAFQMGDTLKNGLEKLLYQPQQQTQCQHFGQIQQQQPPDNKFKRPTYPGSSSSQPRLPPEEMRHQQQLMILQALQHPNLDERLRQQYLALLYETLRPDMPHRQQQGPINYQQPHLENSHRQNPHYNKMQQQQQPLQRPRQPQVVLGEQNQAVFFSNVTDASAIYSIHPSPNPVVSPSGNPDYIYVLTAEGIVQPVPYENYASLRKSGPTENPHPGASERQGSDNRFPNENNTRESQRFYEDKTVNDGAKMRAEQAPHDISDERDYPNQVQPVVHNSGNRDSLVYAHISNLNNREGSSHPYMAVCKDEINKDDVARESEQESGISKLTPPAPHVCRMTPDYLRAIPDSGPEQAAKDQDLGPGIPGLVVLPKEAFLMQEDQPADSSQQNYPSDGVFQVPNDTKTQPRLSYDKNDMDLKPAHGCAITNTVASSDYPVKMNQIRMSPALQQTPVPSVVQNTRQAAHSNSRPSHAIHTNRSPPYAYGYSNPRIKIASHVENDPPRDEASNQGVEPDRDQQTGKSTSAGSDPSPHRTPAVEGDRVTDVNRMNPISSFLDPETLDQNSNKNNSVSNNTNPISFIGSGQKYVHGAGLSIPQNPDILENLSETDNSNTDV</sequence>
<comment type="caution">
    <text evidence="3">The sequence shown here is derived from an EMBL/GenBank/DDBJ whole genome shotgun (WGS) entry which is preliminary data.</text>
</comment>
<feature type="compositionally biased region" description="Basic and acidic residues" evidence="1">
    <location>
        <begin position="165"/>
        <end position="182"/>
    </location>
</feature>
<organism evidence="3 4">
    <name type="scientific">Elysia marginata</name>
    <dbReference type="NCBI Taxonomy" id="1093978"/>
    <lineage>
        <taxon>Eukaryota</taxon>
        <taxon>Metazoa</taxon>
        <taxon>Spiralia</taxon>
        <taxon>Lophotrochozoa</taxon>
        <taxon>Mollusca</taxon>
        <taxon>Gastropoda</taxon>
        <taxon>Heterobranchia</taxon>
        <taxon>Euthyneura</taxon>
        <taxon>Panpulmonata</taxon>
        <taxon>Sacoglossa</taxon>
        <taxon>Placobranchoidea</taxon>
        <taxon>Plakobranchidae</taxon>
        <taxon>Elysia</taxon>
    </lineage>
</organism>
<protein>
    <submittedName>
        <fullName evidence="3">Uncharacterized protein</fullName>
    </submittedName>
</protein>